<dbReference type="eggNOG" id="ENOG502R0XI">
    <property type="taxonomic scope" value="Eukaryota"/>
</dbReference>
<evidence type="ECO:0000256" key="3">
    <source>
        <dbReference type="ARBA" id="ARBA00022833"/>
    </source>
</evidence>
<keyword evidence="2 4" id="KW-0863">Zinc-finger</keyword>
<evidence type="ECO:0000259" key="5">
    <source>
        <dbReference type="PROSITE" id="PS50103"/>
    </source>
</evidence>
<feature type="domain" description="C3H1-type" evidence="5">
    <location>
        <begin position="140"/>
        <end position="168"/>
    </location>
</feature>
<dbReference type="AlphaFoldDB" id="A0A0W0G1R5"/>
<evidence type="ECO:0000313" key="6">
    <source>
        <dbReference type="EMBL" id="KTB42528.1"/>
    </source>
</evidence>
<dbReference type="InterPro" id="IPR000571">
    <property type="entry name" value="Znf_CCCH"/>
</dbReference>
<dbReference type="PROSITE" id="PS50103">
    <property type="entry name" value="ZF_C3H1"/>
    <property type="match status" value="1"/>
</dbReference>
<dbReference type="SUPFAM" id="SSF90229">
    <property type="entry name" value="CCCH zinc finger"/>
    <property type="match status" value="1"/>
</dbReference>
<evidence type="ECO:0000256" key="2">
    <source>
        <dbReference type="ARBA" id="ARBA00022771"/>
    </source>
</evidence>
<protein>
    <recommendedName>
        <fullName evidence="5">C3H1-type domain-containing protein</fullName>
    </recommendedName>
</protein>
<dbReference type="InterPro" id="IPR036855">
    <property type="entry name" value="Znf_CCCH_sf"/>
</dbReference>
<evidence type="ECO:0000256" key="4">
    <source>
        <dbReference type="PROSITE-ProRule" id="PRU00723"/>
    </source>
</evidence>
<comment type="caution">
    <text evidence="6">The sequence shown here is derived from an EMBL/GenBank/DDBJ whole genome shotgun (WGS) entry which is preliminary data.</text>
</comment>
<accession>A0A0W0G1R5</accession>
<feature type="zinc finger region" description="C3H1-type" evidence="4">
    <location>
        <begin position="140"/>
        <end position="168"/>
    </location>
</feature>
<proteinExistence type="predicted"/>
<name>A0A0W0G1R5_MONRR</name>
<dbReference type="Proteomes" id="UP000054988">
    <property type="component" value="Unassembled WGS sequence"/>
</dbReference>
<reference evidence="6 7" key="1">
    <citation type="submission" date="2015-12" db="EMBL/GenBank/DDBJ databases">
        <title>Draft genome sequence of Moniliophthora roreri, the causal agent of frosty pod rot of cacao.</title>
        <authorList>
            <person name="Aime M.C."/>
            <person name="Diaz-Valderrama J.R."/>
            <person name="Kijpornyongpan T."/>
            <person name="Phillips-Mora W."/>
        </authorList>
    </citation>
    <scope>NUCLEOTIDE SEQUENCE [LARGE SCALE GENOMIC DNA]</scope>
    <source>
        <strain evidence="6 7">MCA 2952</strain>
    </source>
</reference>
<dbReference type="GO" id="GO:0008270">
    <property type="term" value="F:zinc ion binding"/>
    <property type="evidence" value="ECO:0007669"/>
    <property type="project" value="UniProtKB-KW"/>
</dbReference>
<keyword evidence="3 4" id="KW-0862">Zinc</keyword>
<organism evidence="6 7">
    <name type="scientific">Moniliophthora roreri</name>
    <name type="common">Frosty pod rot fungus</name>
    <name type="synonym">Monilia roreri</name>
    <dbReference type="NCBI Taxonomy" id="221103"/>
    <lineage>
        <taxon>Eukaryota</taxon>
        <taxon>Fungi</taxon>
        <taxon>Dikarya</taxon>
        <taxon>Basidiomycota</taxon>
        <taxon>Agaricomycotina</taxon>
        <taxon>Agaricomycetes</taxon>
        <taxon>Agaricomycetidae</taxon>
        <taxon>Agaricales</taxon>
        <taxon>Marasmiineae</taxon>
        <taxon>Marasmiaceae</taxon>
        <taxon>Moniliophthora</taxon>
    </lineage>
</organism>
<evidence type="ECO:0000313" key="7">
    <source>
        <dbReference type="Proteomes" id="UP000054988"/>
    </source>
</evidence>
<keyword evidence="1 4" id="KW-0479">Metal-binding</keyword>
<evidence type="ECO:0000256" key="1">
    <source>
        <dbReference type="ARBA" id="ARBA00022723"/>
    </source>
</evidence>
<gene>
    <name evidence="6" type="ORF">WG66_4891</name>
</gene>
<dbReference type="EMBL" id="LATX01001321">
    <property type="protein sequence ID" value="KTB42528.1"/>
    <property type="molecule type" value="Genomic_DNA"/>
</dbReference>
<sequence length="269" mass="30129">MPQHSSAVSDEYANRTPCIKHSRVYAGEARGSMRHNTYSSCEFTDRNFRCRYSHTAFNTKRVVELGRKNDALLGSVIVKLEYGYGFERYGAYEGPDSGWDVTVDGRDLARGRRRNLPKSLLLAELSAGITSKGAPDHQYEKKQSMCMDRQKSAGCPRGVNCKYDHDIVDSTRLESLATAFSDGNPGYDTRDFLALECHISGTDGDAVVWKIMMKPDAFRGVKANDPLKAKIPANQIVFDGNDLLDILNRLEDFVGLKVRLPAPFIDKEY</sequence>